<reference evidence="1" key="1">
    <citation type="journal article" date="2021" name="Proc. Natl. Acad. Sci. U.S.A.">
        <title>A Catalog of Tens of Thousands of Viruses from Human Metagenomes Reveals Hidden Associations with Chronic Diseases.</title>
        <authorList>
            <person name="Tisza M.J."/>
            <person name="Buck C.B."/>
        </authorList>
    </citation>
    <scope>NUCLEOTIDE SEQUENCE</scope>
    <source>
        <strain evidence="1">CtfJc17</strain>
    </source>
</reference>
<organism evidence="1">
    <name type="scientific">Myoviridae sp. ctfJc17</name>
    <dbReference type="NCBI Taxonomy" id="2827612"/>
    <lineage>
        <taxon>Viruses</taxon>
        <taxon>Duplodnaviria</taxon>
        <taxon>Heunggongvirae</taxon>
        <taxon>Uroviricota</taxon>
        <taxon>Caudoviricetes</taxon>
    </lineage>
</organism>
<protein>
    <submittedName>
        <fullName evidence="1">Uncharacterized protein</fullName>
    </submittedName>
</protein>
<name>A0A8S5LR53_9CAUD</name>
<evidence type="ECO:0000313" key="1">
    <source>
        <dbReference type="EMBL" id="DAD72430.1"/>
    </source>
</evidence>
<sequence>MKKWKDVLVLVLIGFTIYLCFRNYELNSYISQLPDSSVIGIPDTVKLKEEFKPQKPFSQLIEPSRILLYDFYRNSNRMTKSPSSDSTAVDSDHSVKVSKKDSLVQFTLDNNKLNISLFNKETDSYSTRMFNLDLGNYKYNWYEGQLTQKKIRRFSLSPYVYGKYRPFNQLFDIGTGLTIKTTNFNYKLGVNAFCYPKYFSGIKADLEFSIQYNF</sequence>
<accession>A0A8S5LR53</accession>
<proteinExistence type="predicted"/>
<dbReference type="EMBL" id="BK015898">
    <property type="protein sequence ID" value="DAD72430.1"/>
    <property type="molecule type" value="Genomic_DNA"/>
</dbReference>